<sequence>MAELIGAVATVTHKGTRDSWFPWLAAKSDPCYVLSNAQLFITLGHDCFSVPQGRVPIFSAYSRVPRSGVQHLFTAVNFPRAPLTPSLVSTTSSVIFQYTRYSSTMSKVKFSWRMKLMEDSRVTSRVRWLNICCQRFKNNLCSHDIRLEGLRKSMKMMNSRTCLYQGKCR</sequence>
<dbReference type="EMBL" id="KK852413">
    <property type="protein sequence ID" value="KDR24420.1"/>
    <property type="molecule type" value="Genomic_DNA"/>
</dbReference>
<accession>A0A067RUD3</accession>
<keyword evidence="2" id="KW-1185">Reference proteome</keyword>
<evidence type="ECO:0000313" key="1">
    <source>
        <dbReference type="EMBL" id="KDR24420.1"/>
    </source>
</evidence>
<dbReference type="AlphaFoldDB" id="A0A067RUD3"/>
<proteinExistence type="predicted"/>
<name>A0A067RUD3_ZOONE</name>
<dbReference type="InParanoid" id="A0A067RUD3"/>
<protein>
    <submittedName>
        <fullName evidence="1">Uncharacterized protein</fullName>
    </submittedName>
</protein>
<dbReference type="Proteomes" id="UP000027135">
    <property type="component" value="Unassembled WGS sequence"/>
</dbReference>
<organism evidence="1 2">
    <name type="scientific">Zootermopsis nevadensis</name>
    <name type="common">Dampwood termite</name>
    <dbReference type="NCBI Taxonomy" id="136037"/>
    <lineage>
        <taxon>Eukaryota</taxon>
        <taxon>Metazoa</taxon>
        <taxon>Ecdysozoa</taxon>
        <taxon>Arthropoda</taxon>
        <taxon>Hexapoda</taxon>
        <taxon>Insecta</taxon>
        <taxon>Pterygota</taxon>
        <taxon>Neoptera</taxon>
        <taxon>Polyneoptera</taxon>
        <taxon>Dictyoptera</taxon>
        <taxon>Blattodea</taxon>
        <taxon>Blattoidea</taxon>
        <taxon>Termitoidae</taxon>
        <taxon>Termopsidae</taxon>
        <taxon>Zootermopsis</taxon>
    </lineage>
</organism>
<evidence type="ECO:0000313" key="2">
    <source>
        <dbReference type="Proteomes" id="UP000027135"/>
    </source>
</evidence>
<gene>
    <name evidence="1" type="ORF">L798_05081</name>
</gene>
<reference evidence="1 2" key="1">
    <citation type="journal article" date="2014" name="Nat. Commun.">
        <title>Molecular traces of alternative social organization in a termite genome.</title>
        <authorList>
            <person name="Terrapon N."/>
            <person name="Li C."/>
            <person name="Robertson H.M."/>
            <person name="Ji L."/>
            <person name="Meng X."/>
            <person name="Booth W."/>
            <person name="Chen Z."/>
            <person name="Childers C.P."/>
            <person name="Glastad K.M."/>
            <person name="Gokhale K."/>
            <person name="Gowin J."/>
            <person name="Gronenberg W."/>
            <person name="Hermansen R.A."/>
            <person name="Hu H."/>
            <person name="Hunt B.G."/>
            <person name="Huylmans A.K."/>
            <person name="Khalil S.M."/>
            <person name="Mitchell R.D."/>
            <person name="Munoz-Torres M.C."/>
            <person name="Mustard J.A."/>
            <person name="Pan H."/>
            <person name="Reese J.T."/>
            <person name="Scharf M.E."/>
            <person name="Sun F."/>
            <person name="Vogel H."/>
            <person name="Xiao J."/>
            <person name="Yang W."/>
            <person name="Yang Z."/>
            <person name="Yang Z."/>
            <person name="Zhou J."/>
            <person name="Zhu J."/>
            <person name="Brent C.S."/>
            <person name="Elsik C.G."/>
            <person name="Goodisman M.A."/>
            <person name="Liberles D.A."/>
            <person name="Roe R.M."/>
            <person name="Vargo E.L."/>
            <person name="Vilcinskas A."/>
            <person name="Wang J."/>
            <person name="Bornberg-Bauer E."/>
            <person name="Korb J."/>
            <person name="Zhang G."/>
            <person name="Liebig J."/>
        </authorList>
    </citation>
    <scope>NUCLEOTIDE SEQUENCE [LARGE SCALE GENOMIC DNA]</scope>
    <source>
        <tissue evidence="1">Whole organism</tissue>
    </source>
</reference>